<evidence type="ECO:0000256" key="5">
    <source>
        <dbReference type="ARBA" id="ARBA00022750"/>
    </source>
</evidence>
<dbReference type="GO" id="GO:0005886">
    <property type="term" value="C:plasma membrane"/>
    <property type="evidence" value="ECO:0007669"/>
    <property type="project" value="UniProtKB-SubCell"/>
</dbReference>
<dbReference type="PANTHER" id="PTHR33695:SF1">
    <property type="entry name" value="LIPOPROTEIN SIGNAL PEPTIDASE"/>
    <property type="match status" value="1"/>
</dbReference>
<evidence type="ECO:0000256" key="6">
    <source>
        <dbReference type="ARBA" id="ARBA00022801"/>
    </source>
</evidence>
<evidence type="ECO:0000256" key="2">
    <source>
        <dbReference type="ARBA" id="ARBA00022475"/>
    </source>
</evidence>
<dbReference type="NCBIfam" id="TIGR00077">
    <property type="entry name" value="lspA"/>
    <property type="match status" value="1"/>
</dbReference>
<keyword evidence="6 9" id="KW-0378">Hydrolase</keyword>
<feature type="active site" evidence="9">
    <location>
        <position position="113"/>
    </location>
</feature>
<dbReference type="AlphaFoldDB" id="A0A1H7ZIV5"/>
<dbReference type="GO" id="GO:0004190">
    <property type="term" value="F:aspartic-type endopeptidase activity"/>
    <property type="evidence" value="ECO:0007669"/>
    <property type="project" value="UniProtKB-UniRule"/>
</dbReference>
<proteinExistence type="inferred from homology"/>
<comment type="similarity">
    <text evidence="1 9 11">Belongs to the peptidase A8 family.</text>
</comment>
<dbReference type="HAMAP" id="MF_00161">
    <property type="entry name" value="LspA"/>
    <property type="match status" value="1"/>
</dbReference>
<dbReference type="PANTHER" id="PTHR33695">
    <property type="entry name" value="LIPOPROTEIN SIGNAL PEPTIDASE"/>
    <property type="match status" value="1"/>
</dbReference>
<keyword evidence="7 9" id="KW-1133">Transmembrane helix</keyword>
<dbReference type="Pfam" id="PF01252">
    <property type="entry name" value="Peptidase_A8"/>
    <property type="match status" value="1"/>
</dbReference>
<comment type="subcellular location">
    <subcellularLocation>
        <location evidence="9">Cell membrane</location>
        <topology evidence="9">Multi-pass membrane protein</topology>
    </subcellularLocation>
</comment>
<evidence type="ECO:0000313" key="12">
    <source>
        <dbReference type="EMBL" id="SEM58512.1"/>
    </source>
</evidence>
<keyword evidence="8 9" id="KW-0472">Membrane</keyword>
<reference evidence="12 13" key="1">
    <citation type="submission" date="2016-10" db="EMBL/GenBank/DDBJ databases">
        <authorList>
            <person name="de Groot N.N."/>
        </authorList>
    </citation>
    <scope>NUCLEOTIDE SEQUENCE [LARGE SCALE GENOMIC DNA]</scope>
    <source>
        <strain evidence="12 13">CGMCC 1.5070</strain>
    </source>
</reference>
<evidence type="ECO:0000256" key="11">
    <source>
        <dbReference type="RuleBase" id="RU004181"/>
    </source>
</evidence>
<comment type="caution">
    <text evidence="9">Lacks conserved residue(s) required for the propagation of feature annotation.</text>
</comment>
<keyword evidence="13" id="KW-1185">Reference proteome</keyword>
<evidence type="ECO:0000256" key="1">
    <source>
        <dbReference type="ARBA" id="ARBA00006139"/>
    </source>
</evidence>
<accession>A0A1H7ZIV5</accession>
<name>A0A1H7ZIV5_9FIRM</name>
<comment type="catalytic activity">
    <reaction evidence="9 10">
        <text>Release of signal peptides from bacterial membrane prolipoproteins. Hydrolyzes -Xaa-Yaa-Zaa-|-(S,diacylglyceryl)Cys-, in which Xaa is hydrophobic (preferably Leu), and Yaa (Ala or Ser) and Zaa (Gly or Ala) have small, neutral side chains.</text>
        <dbReference type="EC" id="3.4.23.36"/>
    </reaction>
</comment>
<sequence length="159" mass="17476">MVIIALITALVLIGVDQAIKQWALDTLAQVDTIPLIQDVLHLTYVENYGAAFSILQNKKWFLIGVTSLIAIGAIVLLLSKKLKSNLAIWSVALIIAGGVGNLIDRIGRGFVVDYVDFRLINFAVFNFADCCVVVGTILLAIYILYFEGKDKHLAKEKNI</sequence>
<dbReference type="UniPathway" id="UPA00665"/>
<dbReference type="STRING" id="474960.SAMN05216180_0710"/>
<evidence type="ECO:0000313" key="13">
    <source>
        <dbReference type="Proteomes" id="UP000199158"/>
    </source>
</evidence>
<feature type="transmembrane region" description="Helical" evidence="9">
    <location>
        <begin position="86"/>
        <end position="103"/>
    </location>
</feature>
<dbReference type="PRINTS" id="PR00781">
    <property type="entry name" value="LIPOSIGPTASE"/>
</dbReference>
<keyword evidence="4 9" id="KW-0812">Transmembrane</keyword>
<dbReference type="OrthoDB" id="9810259at2"/>
<organism evidence="12 13">
    <name type="scientific">Hydrogenoanaerobacterium saccharovorans</name>
    <dbReference type="NCBI Taxonomy" id="474960"/>
    <lineage>
        <taxon>Bacteria</taxon>
        <taxon>Bacillati</taxon>
        <taxon>Bacillota</taxon>
        <taxon>Clostridia</taxon>
        <taxon>Eubacteriales</taxon>
        <taxon>Oscillospiraceae</taxon>
        <taxon>Hydrogenoanaerobacterium</taxon>
    </lineage>
</organism>
<keyword evidence="2 9" id="KW-1003">Cell membrane</keyword>
<protein>
    <recommendedName>
        <fullName evidence="9">Lipoprotein signal peptidase</fullName>
        <ecNumber evidence="9">3.4.23.36</ecNumber>
    </recommendedName>
    <alternativeName>
        <fullName evidence="9">Prolipoprotein signal peptidase</fullName>
    </alternativeName>
    <alternativeName>
        <fullName evidence="9">Signal peptidase II</fullName>
        <shortName evidence="9">SPase II</shortName>
    </alternativeName>
</protein>
<keyword evidence="5 9" id="KW-0064">Aspartyl protease</keyword>
<dbReference type="RefSeq" id="WP_092751696.1">
    <property type="nucleotide sequence ID" value="NZ_FOCG01000001.1"/>
</dbReference>
<evidence type="ECO:0000256" key="8">
    <source>
        <dbReference type="ARBA" id="ARBA00023136"/>
    </source>
</evidence>
<dbReference type="EMBL" id="FOCG01000001">
    <property type="protein sequence ID" value="SEM58512.1"/>
    <property type="molecule type" value="Genomic_DNA"/>
</dbReference>
<comment type="pathway">
    <text evidence="9">Protein modification; lipoprotein biosynthesis (signal peptide cleavage).</text>
</comment>
<dbReference type="GO" id="GO:0006508">
    <property type="term" value="P:proteolysis"/>
    <property type="evidence" value="ECO:0007669"/>
    <property type="project" value="UniProtKB-KW"/>
</dbReference>
<dbReference type="PROSITE" id="PS00855">
    <property type="entry name" value="SPASE_II"/>
    <property type="match status" value="1"/>
</dbReference>
<evidence type="ECO:0000256" key="4">
    <source>
        <dbReference type="ARBA" id="ARBA00022692"/>
    </source>
</evidence>
<feature type="transmembrane region" description="Helical" evidence="9">
    <location>
        <begin position="60"/>
        <end position="79"/>
    </location>
</feature>
<evidence type="ECO:0000256" key="3">
    <source>
        <dbReference type="ARBA" id="ARBA00022670"/>
    </source>
</evidence>
<dbReference type="Proteomes" id="UP000199158">
    <property type="component" value="Unassembled WGS sequence"/>
</dbReference>
<gene>
    <name evidence="9" type="primary">lspA</name>
    <name evidence="12" type="ORF">SAMN05216180_0710</name>
</gene>
<evidence type="ECO:0000256" key="9">
    <source>
        <dbReference type="HAMAP-Rule" id="MF_00161"/>
    </source>
</evidence>
<evidence type="ECO:0000256" key="10">
    <source>
        <dbReference type="RuleBase" id="RU000594"/>
    </source>
</evidence>
<feature type="active site" evidence="9">
    <location>
        <position position="129"/>
    </location>
</feature>
<evidence type="ECO:0000256" key="7">
    <source>
        <dbReference type="ARBA" id="ARBA00022989"/>
    </source>
</evidence>
<feature type="transmembrane region" description="Helical" evidence="9">
    <location>
        <begin position="123"/>
        <end position="145"/>
    </location>
</feature>
<comment type="function">
    <text evidence="9 10">This protein specifically catalyzes the removal of signal peptides from prolipoproteins.</text>
</comment>
<keyword evidence="3 9" id="KW-0645">Protease</keyword>
<dbReference type="EC" id="3.4.23.36" evidence="9"/>
<dbReference type="InterPro" id="IPR001872">
    <property type="entry name" value="Peptidase_A8"/>
</dbReference>